<evidence type="ECO:0008006" key="4">
    <source>
        <dbReference type="Google" id="ProtNLM"/>
    </source>
</evidence>
<dbReference type="RefSeq" id="WP_093856487.1">
    <property type="nucleotide sequence ID" value="NZ_BJVZ01000016.1"/>
</dbReference>
<name>A0A1H0APU4_9BACI</name>
<dbReference type="Proteomes" id="UP000199334">
    <property type="component" value="Unassembled WGS sequence"/>
</dbReference>
<reference evidence="2 3" key="1">
    <citation type="submission" date="2016-10" db="EMBL/GenBank/DDBJ databases">
        <authorList>
            <person name="de Groot N.N."/>
        </authorList>
    </citation>
    <scope>NUCLEOTIDE SEQUENCE [LARGE SCALE GENOMIC DNA]</scope>
    <source>
        <strain evidence="2 3">CGMCC 1.3442</strain>
    </source>
</reference>
<organism evidence="2 3">
    <name type="scientific">Tenuibacillus multivorans</name>
    <dbReference type="NCBI Taxonomy" id="237069"/>
    <lineage>
        <taxon>Bacteria</taxon>
        <taxon>Bacillati</taxon>
        <taxon>Bacillota</taxon>
        <taxon>Bacilli</taxon>
        <taxon>Bacillales</taxon>
        <taxon>Bacillaceae</taxon>
        <taxon>Tenuibacillus</taxon>
    </lineage>
</organism>
<feature type="transmembrane region" description="Helical" evidence="1">
    <location>
        <begin position="35"/>
        <end position="54"/>
    </location>
</feature>
<proteinExistence type="predicted"/>
<feature type="transmembrane region" description="Helical" evidence="1">
    <location>
        <begin position="60"/>
        <end position="82"/>
    </location>
</feature>
<accession>A0A1H0APU4</accession>
<dbReference type="AlphaFoldDB" id="A0A1H0APU4"/>
<keyword evidence="1" id="KW-1133">Transmembrane helix</keyword>
<keyword evidence="1" id="KW-0472">Membrane</keyword>
<dbReference type="EMBL" id="FNIG01000004">
    <property type="protein sequence ID" value="SDN35570.1"/>
    <property type="molecule type" value="Genomic_DNA"/>
</dbReference>
<feature type="transmembrane region" description="Helical" evidence="1">
    <location>
        <begin position="6"/>
        <end position="23"/>
    </location>
</feature>
<dbReference type="OrthoDB" id="2970074at2"/>
<keyword evidence="3" id="KW-1185">Reference proteome</keyword>
<evidence type="ECO:0000256" key="1">
    <source>
        <dbReference type="SAM" id="Phobius"/>
    </source>
</evidence>
<protein>
    <recommendedName>
        <fullName evidence="4">YesK-like protein</fullName>
    </recommendedName>
</protein>
<gene>
    <name evidence="2" type="ORF">SAMN05216498_2028</name>
</gene>
<evidence type="ECO:0000313" key="2">
    <source>
        <dbReference type="EMBL" id="SDN35570.1"/>
    </source>
</evidence>
<sequence length="90" mass="10622">MGFTHHLVIFFVIAVTTLVLRFMQLKMMIRVDLYIFVFGPLLAFSLIFVFFAMINFMRDIFWDIGPIMFMYAVTGVAFGYAWSRYLNGRI</sequence>
<evidence type="ECO:0000313" key="3">
    <source>
        <dbReference type="Proteomes" id="UP000199334"/>
    </source>
</evidence>
<keyword evidence="1" id="KW-0812">Transmembrane</keyword>